<dbReference type="PANTHER" id="PTHR21485:SF3">
    <property type="entry name" value="N-ACYLNEURAMINATE CYTIDYLYLTRANSFERASE"/>
    <property type="match status" value="1"/>
</dbReference>
<dbReference type="Proteomes" id="UP000254920">
    <property type="component" value="Unassembled WGS sequence"/>
</dbReference>
<keyword evidence="5 8" id="KW-0378">Hydrolase</keyword>
<evidence type="ECO:0000256" key="6">
    <source>
        <dbReference type="ARBA" id="ARBA00022842"/>
    </source>
</evidence>
<protein>
    <submittedName>
        <fullName evidence="8">3-deoxy-D-manno-octulosonate 8-phosphate phosphatase</fullName>
        <ecNumber evidence="8">3.1.3.45</ecNumber>
    </submittedName>
</protein>
<feature type="binding site" evidence="7">
    <location>
        <position position="8"/>
    </location>
    <ligand>
        <name>Mg(2+)</name>
        <dbReference type="ChEBI" id="CHEBI:18420"/>
    </ligand>
</feature>
<dbReference type="GO" id="GO:0008781">
    <property type="term" value="F:N-acylneuraminate cytidylyltransferase activity"/>
    <property type="evidence" value="ECO:0007669"/>
    <property type="project" value="TreeGrafter"/>
</dbReference>
<keyword evidence="6 7" id="KW-0460">Magnesium</keyword>
<dbReference type="InterPro" id="IPR010023">
    <property type="entry name" value="KdsC_fam"/>
</dbReference>
<dbReference type="EC" id="3.1.3.45" evidence="8"/>
<dbReference type="GO" id="GO:0019143">
    <property type="term" value="F:3-deoxy-manno-octulosonate-8-phosphatase activity"/>
    <property type="evidence" value="ECO:0007669"/>
    <property type="project" value="UniProtKB-EC"/>
</dbReference>
<dbReference type="AlphaFoldDB" id="A0A381DJE0"/>
<keyword evidence="9" id="KW-1185">Reference proteome</keyword>
<keyword evidence="4 7" id="KW-0479">Metal-binding</keyword>
<dbReference type="PANTHER" id="PTHR21485">
    <property type="entry name" value="HAD SUPERFAMILY MEMBERS CMAS AND KDSC"/>
    <property type="match status" value="1"/>
</dbReference>
<dbReference type="EMBL" id="UFVD01000001">
    <property type="protein sequence ID" value="SUX10657.1"/>
    <property type="molecule type" value="Genomic_DNA"/>
</dbReference>
<comment type="similarity">
    <text evidence="2">Belongs to the KdsC family.</text>
</comment>
<dbReference type="GeneID" id="93091286"/>
<evidence type="ECO:0000256" key="7">
    <source>
        <dbReference type="PIRSR" id="PIRSR006118-2"/>
    </source>
</evidence>
<feature type="binding site" evidence="7">
    <location>
        <position position="10"/>
    </location>
    <ligand>
        <name>substrate</name>
    </ligand>
</feature>
<evidence type="ECO:0000313" key="9">
    <source>
        <dbReference type="Proteomes" id="UP000254920"/>
    </source>
</evidence>
<dbReference type="SFLD" id="SFLDG01138">
    <property type="entry name" value="C1.6.2:_Deoxy-d-mannose-octulo"/>
    <property type="match status" value="1"/>
</dbReference>
<reference evidence="8 9" key="1">
    <citation type="submission" date="2018-06" db="EMBL/GenBank/DDBJ databases">
        <authorList>
            <consortium name="Pathogen Informatics"/>
            <person name="Doyle S."/>
        </authorList>
    </citation>
    <scope>NUCLEOTIDE SEQUENCE [LARGE SCALE GENOMIC DNA]</scope>
    <source>
        <strain evidence="8 9">NCTC12475</strain>
    </source>
</reference>
<comment type="subunit">
    <text evidence="3">Homotetramer.</text>
</comment>
<dbReference type="Pfam" id="PF08282">
    <property type="entry name" value="Hydrolase_3"/>
    <property type="match status" value="1"/>
</dbReference>
<proteinExistence type="inferred from homology"/>
<evidence type="ECO:0000256" key="5">
    <source>
        <dbReference type="ARBA" id="ARBA00022801"/>
    </source>
</evidence>
<accession>A0A381DJE0</accession>
<dbReference type="OrthoDB" id="9805604at2"/>
<feature type="binding site" evidence="7">
    <location>
        <position position="100"/>
    </location>
    <ligand>
        <name>Mg(2+)</name>
        <dbReference type="ChEBI" id="CHEBI:18420"/>
    </ligand>
</feature>
<evidence type="ECO:0000256" key="3">
    <source>
        <dbReference type="ARBA" id="ARBA00011881"/>
    </source>
</evidence>
<dbReference type="GO" id="GO:0046872">
    <property type="term" value="F:metal ion binding"/>
    <property type="evidence" value="ECO:0007669"/>
    <property type="project" value="UniProtKB-KW"/>
</dbReference>
<dbReference type="PIRSF" id="PIRSF006118">
    <property type="entry name" value="KDO8-P_Ptase"/>
    <property type="match status" value="1"/>
</dbReference>
<dbReference type="STRING" id="32024.GCA_000788295_01275"/>
<organism evidence="8 9">
    <name type="scientific">Campylobacter sputorum subsp. sputorum</name>
    <dbReference type="NCBI Taxonomy" id="32024"/>
    <lineage>
        <taxon>Bacteria</taxon>
        <taxon>Pseudomonadati</taxon>
        <taxon>Campylobacterota</taxon>
        <taxon>Epsilonproteobacteria</taxon>
        <taxon>Campylobacterales</taxon>
        <taxon>Campylobacteraceae</taxon>
        <taxon>Campylobacter</taxon>
    </lineage>
</organism>
<evidence type="ECO:0000256" key="1">
    <source>
        <dbReference type="ARBA" id="ARBA00001946"/>
    </source>
</evidence>
<dbReference type="InterPro" id="IPR023214">
    <property type="entry name" value="HAD_sf"/>
</dbReference>
<dbReference type="SFLD" id="SFLDG01136">
    <property type="entry name" value="C1.6:_Phosphoserine_Phosphatas"/>
    <property type="match status" value="1"/>
</dbReference>
<dbReference type="InterPro" id="IPR050793">
    <property type="entry name" value="CMP-NeuNAc_synthase"/>
</dbReference>
<dbReference type="SUPFAM" id="SSF56784">
    <property type="entry name" value="HAD-like"/>
    <property type="match status" value="1"/>
</dbReference>
<evidence type="ECO:0000256" key="2">
    <source>
        <dbReference type="ARBA" id="ARBA00005893"/>
    </source>
</evidence>
<name>A0A381DJE0_9BACT</name>
<dbReference type="Gene3D" id="3.40.50.1000">
    <property type="entry name" value="HAD superfamily/HAD-like"/>
    <property type="match status" value="1"/>
</dbReference>
<evidence type="ECO:0000313" key="8">
    <source>
        <dbReference type="EMBL" id="SUX10657.1"/>
    </source>
</evidence>
<dbReference type="RefSeq" id="WP_089183043.1">
    <property type="nucleotide sequence ID" value="NZ_CP043427.1"/>
</dbReference>
<dbReference type="SFLD" id="SFLDS00003">
    <property type="entry name" value="Haloacid_Dehalogenase"/>
    <property type="match status" value="1"/>
</dbReference>
<comment type="cofactor">
    <cofactor evidence="1 7">
        <name>Mg(2+)</name>
        <dbReference type="ChEBI" id="CHEBI:18420"/>
    </cofactor>
</comment>
<sequence>MIEIVFLDVDGCLTDGKIIYSPHGEIKEFDVKDGFGIEGWLKLGKKVAIITKRNSPRVEERARDLKISYVFQGVKDKLKTAEEILKKENLSLENAAAIGDDYNDQVLLSKVKRSFKPNDATNGLLVQTTLTHNGGNGAIREMIEILMKENGIFEDWVKVW</sequence>
<dbReference type="InterPro" id="IPR036412">
    <property type="entry name" value="HAD-like_sf"/>
</dbReference>
<dbReference type="NCBIfam" id="TIGR01670">
    <property type="entry name" value="KdsC-phosphatas"/>
    <property type="match status" value="1"/>
</dbReference>
<evidence type="ECO:0000256" key="4">
    <source>
        <dbReference type="ARBA" id="ARBA00022723"/>
    </source>
</evidence>
<gene>
    <name evidence="8" type="primary">kdsC</name>
    <name evidence="8" type="ORF">NCTC12475_00855</name>
</gene>